<reference evidence="2" key="1">
    <citation type="submission" date="2021-01" db="EMBL/GenBank/DDBJ databases">
        <title>Phytophthora aleatoria, a newly-described species from Pinus radiata is distinct from Phytophthora cactorum isolates based on comparative genomics.</title>
        <authorList>
            <person name="Mcdougal R."/>
            <person name="Panda P."/>
            <person name="Williams N."/>
            <person name="Studholme D.J."/>
        </authorList>
    </citation>
    <scope>NUCLEOTIDE SEQUENCE</scope>
    <source>
        <strain evidence="2">NZFS 3830</strain>
    </source>
</reference>
<feature type="transmembrane region" description="Helical" evidence="1">
    <location>
        <begin position="58"/>
        <end position="79"/>
    </location>
</feature>
<keyword evidence="1" id="KW-0812">Transmembrane</keyword>
<organism evidence="2 3">
    <name type="scientific">Phytophthora cactorum</name>
    <dbReference type="NCBI Taxonomy" id="29920"/>
    <lineage>
        <taxon>Eukaryota</taxon>
        <taxon>Sar</taxon>
        <taxon>Stramenopiles</taxon>
        <taxon>Oomycota</taxon>
        <taxon>Peronosporomycetes</taxon>
        <taxon>Peronosporales</taxon>
        <taxon>Peronosporaceae</taxon>
        <taxon>Phytophthora</taxon>
    </lineage>
</organism>
<dbReference type="EMBL" id="JAENGZ010000925">
    <property type="protein sequence ID" value="KAG6952363.1"/>
    <property type="molecule type" value="Genomic_DNA"/>
</dbReference>
<accession>A0A8T1U4R1</accession>
<dbReference type="OrthoDB" id="97667at2759"/>
<dbReference type="AlphaFoldDB" id="A0A8T1U4R1"/>
<protein>
    <recommendedName>
        <fullName evidence="4">RxLR effector protein</fullName>
    </recommendedName>
</protein>
<keyword evidence="1" id="KW-0472">Membrane</keyword>
<name>A0A8T1U4R1_9STRA</name>
<comment type="caution">
    <text evidence="2">The sequence shown here is derived from an EMBL/GenBank/DDBJ whole genome shotgun (WGS) entry which is preliminary data.</text>
</comment>
<evidence type="ECO:0008006" key="4">
    <source>
        <dbReference type="Google" id="ProtNLM"/>
    </source>
</evidence>
<dbReference type="VEuPathDB" id="FungiDB:PC110_g19179"/>
<dbReference type="Proteomes" id="UP000688947">
    <property type="component" value="Unassembled WGS sequence"/>
</dbReference>
<proteinExistence type="predicted"/>
<evidence type="ECO:0000256" key="1">
    <source>
        <dbReference type="SAM" id="Phobius"/>
    </source>
</evidence>
<gene>
    <name evidence="2" type="ORF">JG687_00013041</name>
</gene>
<evidence type="ECO:0000313" key="2">
    <source>
        <dbReference type="EMBL" id="KAG6952363.1"/>
    </source>
</evidence>
<feature type="non-terminal residue" evidence="2">
    <location>
        <position position="1"/>
    </location>
</feature>
<sequence length="293" mass="32643">NDVDSHHDNLDDNRVHGVQPLVPSTWDPCSLVTLQLALESFACSRHKKQTHLQYSKHISLLAIAAVALLAATIVSKTWVIDVPARVGFFTAHQTDVPTTRLLRAYGVSNEDKEERVGLSGLVQAGTSKIDDLVMSRKYKSLVKKLQLDDGFVAVLKKPHLENLNQLVTKFNRGKKLKKQISLNAPLSAKYGDDAVARTLVELERNADIAPELAKLVNQLRGEQLTEWLASQKSADDIFALLKLKEDGYLFAKSRKLETLSEYIKFYSANKSPQEETNIFRVVKNGFGGDGDFT</sequence>
<keyword evidence="1" id="KW-1133">Transmembrane helix</keyword>
<evidence type="ECO:0000313" key="3">
    <source>
        <dbReference type="Proteomes" id="UP000688947"/>
    </source>
</evidence>